<dbReference type="AlphaFoldDB" id="A0A368P573"/>
<dbReference type="Proteomes" id="UP000252249">
    <property type="component" value="Unassembled WGS sequence"/>
</dbReference>
<comment type="caution">
    <text evidence="1">The sequence shown here is derived from an EMBL/GenBank/DDBJ whole genome shotgun (WGS) entry which is preliminary data.</text>
</comment>
<name>A0A368P573_9FLAO</name>
<reference evidence="1 2" key="1">
    <citation type="submission" date="2018-07" db="EMBL/GenBank/DDBJ databases">
        <title>Oceanihabitans testaceum sp. nov., isolated from marine sediment.</title>
        <authorList>
            <person name="Li C.-M."/>
        </authorList>
    </citation>
    <scope>NUCLEOTIDE SEQUENCE [LARGE SCALE GENOMIC DNA]</scope>
    <source>
        <strain evidence="1 2">S9-10</strain>
    </source>
</reference>
<protein>
    <recommendedName>
        <fullName evidence="3">Lipocalin-like domain-containing protein</fullName>
    </recommendedName>
</protein>
<accession>A0A368P573</accession>
<evidence type="ECO:0000313" key="2">
    <source>
        <dbReference type="Proteomes" id="UP000252249"/>
    </source>
</evidence>
<organism evidence="1 2">
    <name type="scientific">Oceanihabitans sediminis</name>
    <dbReference type="NCBI Taxonomy" id="1812012"/>
    <lineage>
        <taxon>Bacteria</taxon>
        <taxon>Pseudomonadati</taxon>
        <taxon>Bacteroidota</taxon>
        <taxon>Flavobacteriia</taxon>
        <taxon>Flavobacteriales</taxon>
        <taxon>Flavobacteriaceae</taxon>
        <taxon>Oceanihabitans</taxon>
    </lineage>
</organism>
<evidence type="ECO:0000313" key="1">
    <source>
        <dbReference type="EMBL" id="RCU57982.1"/>
    </source>
</evidence>
<dbReference type="RefSeq" id="WP_113965584.1">
    <property type="nucleotide sequence ID" value="NZ_JAWVXR010000001.1"/>
</dbReference>
<gene>
    <name evidence="1" type="ORF">DU428_00915</name>
</gene>
<dbReference type="EMBL" id="QPIG01000001">
    <property type="protein sequence ID" value="RCU57982.1"/>
    <property type="molecule type" value="Genomic_DNA"/>
</dbReference>
<proteinExistence type="predicted"/>
<keyword evidence="2" id="KW-1185">Reference proteome</keyword>
<dbReference type="OrthoDB" id="1190940at2"/>
<sequence>MSFFSKILIVSSLFLTFSGYSQNLECCSSKEEIEETLSGYWKIKDDSSKSLYHFWFENGRGNVENVETTESLGKYLSVKGSHSYLYIKEEDASFALEYIFKFGNWISTIKKLDKHNLSLETNGEITDYYKITY</sequence>
<evidence type="ECO:0008006" key="3">
    <source>
        <dbReference type="Google" id="ProtNLM"/>
    </source>
</evidence>